<sequence>MPRLPLSRPWLLVLLSDFEVSSLRLFRYQSMWLEHFDFIAIVCRIWSSHVVGRHPQYCNVISAISINGVFSEDRRTIRDHIIGYYSYLFSLNVSRVGRDLSIVYDVIPSLVTAVENVFLTSVPSADEIHDAVFATDATSAHGPDGFSGRFYQRCWDVVGSDVVLAVQDFHHWSYFPWSQFQLHCPSSEVEGLDFD</sequence>
<dbReference type="EMBL" id="JANJYJ010000005">
    <property type="protein sequence ID" value="KAK3211817.1"/>
    <property type="molecule type" value="Genomic_DNA"/>
</dbReference>
<protein>
    <submittedName>
        <fullName evidence="1">Uncharacterized protein</fullName>
    </submittedName>
</protein>
<evidence type="ECO:0000313" key="2">
    <source>
        <dbReference type="Proteomes" id="UP001281410"/>
    </source>
</evidence>
<evidence type="ECO:0000313" key="1">
    <source>
        <dbReference type="EMBL" id="KAK3211817.1"/>
    </source>
</evidence>
<dbReference type="Proteomes" id="UP001281410">
    <property type="component" value="Unassembled WGS sequence"/>
</dbReference>
<reference evidence="1" key="1">
    <citation type="journal article" date="2023" name="Plant J.">
        <title>Genome sequences and population genomics provide insights into the demographic history, inbreeding, and mutation load of two 'living fossil' tree species of Dipteronia.</title>
        <authorList>
            <person name="Feng Y."/>
            <person name="Comes H.P."/>
            <person name="Chen J."/>
            <person name="Zhu S."/>
            <person name="Lu R."/>
            <person name="Zhang X."/>
            <person name="Li P."/>
            <person name="Qiu J."/>
            <person name="Olsen K.M."/>
            <person name="Qiu Y."/>
        </authorList>
    </citation>
    <scope>NUCLEOTIDE SEQUENCE</scope>
    <source>
        <strain evidence="1">NBL</strain>
    </source>
</reference>
<proteinExistence type="predicted"/>
<gene>
    <name evidence="1" type="ORF">Dsin_016523</name>
</gene>
<accession>A0AAE0AEJ0</accession>
<name>A0AAE0AEJ0_9ROSI</name>
<keyword evidence="2" id="KW-1185">Reference proteome</keyword>
<comment type="caution">
    <text evidence="1">The sequence shown here is derived from an EMBL/GenBank/DDBJ whole genome shotgun (WGS) entry which is preliminary data.</text>
</comment>
<organism evidence="1 2">
    <name type="scientific">Dipteronia sinensis</name>
    <dbReference type="NCBI Taxonomy" id="43782"/>
    <lineage>
        <taxon>Eukaryota</taxon>
        <taxon>Viridiplantae</taxon>
        <taxon>Streptophyta</taxon>
        <taxon>Embryophyta</taxon>
        <taxon>Tracheophyta</taxon>
        <taxon>Spermatophyta</taxon>
        <taxon>Magnoliopsida</taxon>
        <taxon>eudicotyledons</taxon>
        <taxon>Gunneridae</taxon>
        <taxon>Pentapetalae</taxon>
        <taxon>rosids</taxon>
        <taxon>malvids</taxon>
        <taxon>Sapindales</taxon>
        <taxon>Sapindaceae</taxon>
        <taxon>Hippocastanoideae</taxon>
        <taxon>Acereae</taxon>
        <taxon>Dipteronia</taxon>
    </lineage>
</organism>
<dbReference type="AlphaFoldDB" id="A0AAE0AEJ0"/>